<reference evidence="8" key="1">
    <citation type="journal article" date="2017" name="Gigascience">
        <title>The genome draft of coconut (Cocos nucifera).</title>
        <authorList>
            <person name="Xiao Y."/>
            <person name="Xu P."/>
            <person name="Fan H."/>
            <person name="Baudouin L."/>
            <person name="Xia W."/>
            <person name="Bocs S."/>
            <person name="Xu J."/>
            <person name="Li Q."/>
            <person name="Guo A."/>
            <person name="Zhou L."/>
            <person name="Li J."/>
            <person name="Wu Y."/>
            <person name="Ma Z."/>
            <person name="Armero A."/>
            <person name="Issali A.E."/>
            <person name="Liu N."/>
            <person name="Peng M."/>
            <person name="Yang Y."/>
        </authorList>
    </citation>
    <scope>NUCLEOTIDE SEQUENCE</scope>
    <source>
        <tissue evidence="8">Spear leaf of Hainan Tall coconut</tissue>
    </source>
</reference>
<protein>
    <submittedName>
        <fullName evidence="8">Putative agamous-like MADS-box protein AGL81</fullName>
    </submittedName>
</protein>
<feature type="domain" description="MADS-box" evidence="7">
    <location>
        <begin position="19"/>
        <end position="56"/>
    </location>
</feature>
<accession>A0A8K0N916</accession>
<evidence type="ECO:0000256" key="5">
    <source>
        <dbReference type="ARBA" id="ARBA00023242"/>
    </source>
</evidence>
<evidence type="ECO:0000313" key="9">
    <source>
        <dbReference type="Proteomes" id="UP000797356"/>
    </source>
</evidence>
<name>A0A8K0N916_COCNU</name>
<gene>
    <name evidence="8" type="ORF">COCNU_11G002100</name>
</gene>
<keyword evidence="4" id="KW-0804">Transcription</keyword>
<dbReference type="SUPFAM" id="SSF55455">
    <property type="entry name" value="SRF-like"/>
    <property type="match status" value="1"/>
</dbReference>
<feature type="compositionally biased region" description="Low complexity" evidence="6">
    <location>
        <begin position="221"/>
        <end position="231"/>
    </location>
</feature>
<dbReference type="SMART" id="SM00432">
    <property type="entry name" value="MADS"/>
    <property type="match status" value="1"/>
</dbReference>
<dbReference type="PROSITE" id="PS50066">
    <property type="entry name" value="MADS_BOX_2"/>
    <property type="match status" value="1"/>
</dbReference>
<evidence type="ECO:0000256" key="6">
    <source>
        <dbReference type="SAM" id="MobiDB-lite"/>
    </source>
</evidence>
<keyword evidence="3" id="KW-0238">DNA-binding</keyword>
<reference evidence="8" key="2">
    <citation type="submission" date="2019-07" db="EMBL/GenBank/DDBJ databases">
        <authorList>
            <person name="Yang Y."/>
            <person name="Bocs S."/>
            <person name="Baudouin L."/>
        </authorList>
    </citation>
    <scope>NUCLEOTIDE SEQUENCE</scope>
    <source>
        <tissue evidence="8">Spear leaf of Hainan Tall coconut</tissue>
    </source>
</reference>
<evidence type="ECO:0000313" key="8">
    <source>
        <dbReference type="EMBL" id="KAG1363383.1"/>
    </source>
</evidence>
<dbReference type="GO" id="GO:0046983">
    <property type="term" value="F:protein dimerization activity"/>
    <property type="evidence" value="ECO:0007669"/>
    <property type="project" value="InterPro"/>
</dbReference>
<evidence type="ECO:0000256" key="2">
    <source>
        <dbReference type="ARBA" id="ARBA00023015"/>
    </source>
</evidence>
<evidence type="ECO:0000256" key="4">
    <source>
        <dbReference type="ARBA" id="ARBA00023163"/>
    </source>
</evidence>
<keyword evidence="2" id="KW-0805">Transcription regulation</keyword>
<dbReference type="InterPro" id="IPR002100">
    <property type="entry name" value="TF_MADSbox"/>
</dbReference>
<sequence>MAPPQGNGATTGGKGDGRSEKSRRRSIKYRMKGLCKKAYELATLCDVELALVSYSSDADEPTTWPPDRSKIKDAIHHYFETPGHKKLPKNQITLDNPNPVADEKKDPANPNPDADEKKAAAKAAASKAPEETDRLRIPFSDDEDKLIALRGILDSKLEAVRKMIKVRRTEGMRDPRPSARDPGKELPIAAANAGGGDPRPSAGDRGKKLALGQGGLPPPAAAVAAASANGGDPRTSDRDRGRRVAGYYGPVWGWGYPGFPAGLAPAGRGGGGAPNSWYPYPCRYCPVHGCCHVHGHVFTGRNGR</sequence>
<keyword evidence="9" id="KW-1185">Reference proteome</keyword>
<dbReference type="OrthoDB" id="601557at2759"/>
<dbReference type="GO" id="GO:0003677">
    <property type="term" value="F:DNA binding"/>
    <property type="evidence" value="ECO:0007669"/>
    <property type="project" value="UniProtKB-KW"/>
</dbReference>
<comment type="subcellular location">
    <subcellularLocation>
        <location evidence="1">Nucleus</location>
    </subcellularLocation>
</comment>
<keyword evidence="5" id="KW-0539">Nucleus</keyword>
<feature type="region of interest" description="Disordered" evidence="6">
    <location>
        <begin position="1"/>
        <end position="25"/>
    </location>
</feature>
<proteinExistence type="predicted"/>
<dbReference type="Gene3D" id="3.40.1810.10">
    <property type="entry name" value="Transcription factor, MADS-box"/>
    <property type="match status" value="1"/>
</dbReference>
<evidence type="ECO:0000259" key="7">
    <source>
        <dbReference type="PROSITE" id="PS50066"/>
    </source>
</evidence>
<feature type="region of interest" description="Disordered" evidence="6">
    <location>
        <begin position="168"/>
        <end position="242"/>
    </location>
</feature>
<organism evidence="8 9">
    <name type="scientific">Cocos nucifera</name>
    <name type="common">Coconut palm</name>
    <dbReference type="NCBI Taxonomy" id="13894"/>
    <lineage>
        <taxon>Eukaryota</taxon>
        <taxon>Viridiplantae</taxon>
        <taxon>Streptophyta</taxon>
        <taxon>Embryophyta</taxon>
        <taxon>Tracheophyta</taxon>
        <taxon>Spermatophyta</taxon>
        <taxon>Magnoliopsida</taxon>
        <taxon>Liliopsida</taxon>
        <taxon>Arecaceae</taxon>
        <taxon>Arecoideae</taxon>
        <taxon>Cocoseae</taxon>
        <taxon>Attaleinae</taxon>
        <taxon>Cocos</taxon>
    </lineage>
</organism>
<evidence type="ECO:0000256" key="3">
    <source>
        <dbReference type="ARBA" id="ARBA00023125"/>
    </source>
</evidence>
<dbReference type="AlphaFoldDB" id="A0A8K0N916"/>
<dbReference type="InterPro" id="IPR036879">
    <property type="entry name" value="TF_MADSbox_sf"/>
</dbReference>
<dbReference type="Pfam" id="PF00319">
    <property type="entry name" value="SRF-TF"/>
    <property type="match status" value="1"/>
</dbReference>
<comment type="caution">
    <text evidence="8">The sequence shown here is derived from an EMBL/GenBank/DDBJ whole genome shotgun (WGS) entry which is preliminary data.</text>
</comment>
<dbReference type="Proteomes" id="UP000797356">
    <property type="component" value="Chromosome 11"/>
</dbReference>
<dbReference type="EMBL" id="CM017882">
    <property type="protein sequence ID" value="KAG1363383.1"/>
    <property type="molecule type" value="Genomic_DNA"/>
</dbReference>
<evidence type="ECO:0000256" key="1">
    <source>
        <dbReference type="ARBA" id="ARBA00004123"/>
    </source>
</evidence>
<dbReference type="GO" id="GO:0005634">
    <property type="term" value="C:nucleus"/>
    <property type="evidence" value="ECO:0007669"/>
    <property type="project" value="UniProtKB-SubCell"/>
</dbReference>
<feature type="compositionally biased region" description="Basic and acidic residues" evidence="6">
    <location>
        <begin position="168"/>
        <end position="184"/>
    </location>
</feature>
<feature type="region of interest" description="Disordered" evidence="6">
    <location>
        <begin position="82"/>
        <end position="140"/>
    </location>
</feature>